<keyword evidence="5" id="KW-0735">Signal-anchor</keyword>
<dbReference type="STRING" id="396776.A0A0J8S3D1"/>
<dbReference type="Gene3D" id="1.50.10.10">
    <property type="match status" value="1"/>
</dbReference>
<keyword evidence="9 11" id="KW-0326">Glycosidase</keyword>
<dbReference type="GO" id="GO:0006487">
    <property type="term" value="P:protein N-linked glycosylation"/>
    <property type="evidence" value="ECO:0007669"/>
    <property type="project" value="UniProtKB-UniRule"/>
</dbReference>
<dbReference type="EC" id="3.2.1.106" evidence="10 11"/>
<dbReference type="AlphaFoldDB" id="A0A0J8S3D1"/>
<keyword evidence="7" id="KW-0472">Membrane</keyword>
<evidence type="ECO:0000256" key="3">
    <source>
        <dbReference type="ARBA" id="ARBA00022801"/>
    </source>
</evidence>
<evidence type="ECO:0000256" key="8">
    <source>
        <dbReference type="ARBA" id="ARBA00023180"/>
    </source>
</evidence>
<keyword evidence="8 11" id="KW-0325">Glycoprotein</keyword>
<reference evidence="15" key="1">
    <citation type="journal article" date="2010" name="Genome Res.">
        <title>Population genomic sequencing of Coccidioides fungi reveals recent hybridization and transposon control.</title>
        <authorList>
            <person name="Neafsey D.E."/>
            <person name="Barker B.M."/>
            <person name="Sharpton T.J."/>
            <person name="Stajich J.E."/>
            <person name="Park D.J."/>
            <person name="Whiston E."/>
            <person name="Hung C.-Y."/>
            <person name="McMahan C."/>
            <person name="White J."/>
            <person name="Sykes S."/>
            <person name="Heiman D."/>
            <person name="Young S."/>
            <person name="Zeng Q."/>
            <person name="Abouelleil A."/>
            <person name="Aftuck L."/>
            <person name="Bessette D."/>
            <person name="Brown A."/>
            <person name="FitzGerald M."/>
            <person name="Lui A."/>
            <person name="Macdonald J.P."/>
            <person name="Priest M."/>
            <person name="Orbach M.J."/>
            <person name="Galgiani J.N."/>
            <person name="Kirkland T.N."/>
            <person name="Cole G.T."/>
            <person name="Birren B.W."/>
            <person name="Henn M.R."/>
            <person name="Taylor J.W."/>
            <person name="Rounsley S.D."/>
        </authorList>
    </citation>
    <scope>NUCLEOTIDE SEQUENCE [LARGE SCALE GENOMIC DNA]</scope>
    <source>
        <strain evidence="15">H538.4</strain>
    </source>
</reference>
<accession>A0A0J8S3D1</accession>
<evidence type="ECO:0000256" key="11">
    <source>
        <dbReference type="RuleBase" id="RU369107"/>
    </source>
</evidence>
<evidence type="ECO:0000313" key="14">
    <source>
        <dbReference type="EMBL" id="KMU90859.1"/>
    </source>
</evidence>
<comment type="catalytic activity">
    <reaction evidence="11">
        <text>N(4)-(alpha-D-Glc-(1-&gt;2)-alpha-D-Glc-(1-&gt;3)-alpha-D-Glc-(1-&gt;3)-alpha-D-Man-(1-&gt;2)-alpha-D-Man-(1-&gt;2)-alpha-D-Man-(1-&gt;3)-[alpha-D-Man-(1-&gt;2)-alpha-D-Man-(1-&gt;3)-[alpha-D-Man-(1-&gt;2)-alpha-D-Man-(1-&gt;6)]-alpha-D-Man-(1-&gt;6)]-beta-D-Man-(1-&gt;4)-beta-D-GlcNAc-(1-&gt;4)-beta-D-GlcNAc)-L-asparaginyl-[protein] + H2O = N(4)-(alpha-D-Glc-(1-&gt;3)-alpha-D-Glc-(1-&gt;3)-alpha-D-Man-(1-&gt;2)-alpha-D-Man-(1-&gt;2)-alpha-D-Man-(1-&gt;3)-[alpha-D-Man-(1-&gt;2)-alpha-D-Man-(1-&gt;3)-[alpha-D-Man-(1-&gt;2)-alpha-D-Man-(1-&gt;6)]-alpha-D-Man-(1-&gt;6)]-beta-D-Man-(1-&gt;4)-beta-D-GlcNAc-(1-&gt;4)-beta-D-GlcNAc)-L-asparaginyl-[protein] + beta-D-glucose</text>
        <dbReference type="Rhea" id="RHEA:55988"/>
        <dbReference type="Rhea" id="RHEA-COMP:12806"/>
        <dbReference type="Rhea" id="RHEA-COMP:14355"/>
        <dbReference type="ChEBI" id="CHEBI:15377"/>
        <dbReference type="ChEBI" id="CHEBI:15903"/>
        <dbReference type="ChEBI" id="CHEBI:59082"/>
        <dbReference type="ChEBI" id="CHEBI:132537"/>
        <dbReference type="EC" id="3.2.1.106"/>
    </reaction>
</comment>
<comment type="subcellular location">
    <subcellularLocation>
        <location evidence="1 11">Endoplasmic reticulum membrane</location>
        <topology evidence="1 11">Single-pass type II membrane protein</topology>
    </subcellularLocation>
</comment>
<sequence length="173" mass="19140">MKQEVDPLIRKYGTENPPPPSRYFTIANGPGHGNFHMVQKVFQGAFEFDILLSSGSAGQPLTSDVLSKEIKTTAQAFEDKFKEIYSPMKPFDSPKYLPFSKAMLSNLVGGIGYFYGDSIVDRSNAPEYDEEDEGFWEGTAEARARAKLLPSDPAELFTSIPSRPILPSRVPLG</sequence>
<evidence type="ECO:0000256" key="6">
    <source>
        <dbReference type="ARBA" id="ARBA00022989"/>
    </source>
</evidence>
<dbReference type="GO" id="GO:0009311">
    <property type="term" value="P:oligosaccharide metabolic process"/>
    <property type="evidence" value="ECO:0007669"/>
    <property type="project" value="UniProtKB-UniRule"/>
</dbReference>
<evidence type="ECO:0000256" key="10">
    <source>
        <dbReference type="ARBA" id="ARBA00038888"/>
    </source>
</evidence>
<gene>
    <name evidence="14" type="ORF">CIHG_08515</name>
</gene>
<dbReference type="InterPro" id="IPR038518">
    <property type="entry name" value="Glyco_hydro_63N_sf"/>
</dbReference>
<proteinExistence type="inferred from homology"/>
<name>A0A0J8S3D1_COCIT</name>
<keyword evidence="6" id="KW-1133">Transmembrane helix</keyword>
<evidence type="ECO:0000256" key="12">
    <source>
        <dbReference type="SAM" id="MobiDB-lite"/>
    </source>
</evidence>
<evidence type="ECO:0000259" key="13">
    <source>
        <dbReference type="Pfam" id="PF03200"/>
    </source>
</evidence>
<keyword evidence="3 11" id="KW-0378">Hydrolase</keyword>
<feature type="domain" description="Glycosyl hydrolase family 63 C-terminal" evidence="13">
    <location>
        <begin position="62"/>
        <end position="167"/>
    </location>
</feature>
<dbReference type="InterPro" id="IPR004888">
    <property type="entry name" value="Glycoside_hydrolase_63"/>
</dbReference>
<organism evidence="14 15">
    <name type="scientific">Coccidioides immitis H538.4</name>
    <dbReference type="NCBI Taxonomy" id="396776"/>
    <lineage>
        <taxon>Eukaryota</taxon>
        <taxon>Fungi</taxon>
        <taxon>Dikarya</taxon>
        <taxon>Ascomycota</taxon>
        <taxon>Pezizomycotina</taxon>
        <taxon>Eurotiomycetes</taxon>
        <taxon>Eurotiomycetidae</taxon>
        <taxon>Onygenales</taxon>
        <taxon>Onygenaceae</taxon>
        <taxon>Coccidioides</taxon>
    </lineage>
</organism>
<dbReference type="Gene3D" id="2.70.98.110">
    <property type="entry name" value="Glycosyl hydrolase family 63, N-terminal domain"/>
    <property type="match status" value="1"/>
</dbReference>
<dbReference type="PANTHER" id="PTHR10412:SF11">
    <property type="entry name" value="MANNOSYL-OLIGOSACCHARIDE GLUCOSIDASE"/>
    <property type="match status" value="1"/>
</dbReference>
<evidence type="ECO:0000313" key="15">
    <source>
        <dbReference type="Proteomes" id="UP000054563"/>
    </source>
</evidence>
<dbReference type="EMBL" id="DS017027">
    <property type="protein sequence ID" value="KMU90859.1"/>
    <property type="molecule type" value="Genomic_DNA"/>
</dbReference>
<dbReference type="GO" id="GO:0004573">
    <property type="term" value="F:Glc3Man9GlcNAc2 oligosaccharide glucosidase activity"/>
    <property type="evidence" value="ECO:0007669"/>
    <property type="project" value="UniProtKB-UniRule"/>
</dbReference>
<comment type="function">
    <text evidence="11">Cleaves the distal alpha 1,2-linked glucose residue from the Glc(3)Man(9)GlcNAc(2) oligosaccharide precursor.</text>
</comment>
<dbReference type="InterPro" id="IPR012341">
    <property type="entry name" value="6hp_glycosidase-like_sf"/>
</dbReference>
<feature type="region of interest" description="Disordered" evidence="12">
    <location>
        <begin position="1"/>
        <end position="20"/>
    </location>
</feature>
<dbReference type="Pfam" id="PF03200">
    <property type="entry name" value="Glyco_hydro_63"/>
    <property type="match status" value="1"/>
</dbReference>
<dbReference type="Proteomes" id="UP000054563">
    <property type="component" value="Unassembled WGS sequence"/>
</dbReference>
<feature type="compositionally biased region" description="Basic and acidic residues" evidence="12">
    <location>
        <begin position="1"/>
        <end position="13"/>
    </location>
</feature>
<keyword evidence="4 11" id="KW-0256">Endoplasmic reticulum</keyword>
<evidence type="ECO:0000256" key="9">
    <source>
        <dbReference type="ARBA" id="ARBA00023295"/>
    </source>
</evidence>
<dbReference type="GO" id="GO:0005789">
    <property type="term" value="C:endoplasmic reticulum membrane"/>
    <property type="evidence" value="ECO:0007669"/>
    <property type="project" value="UniProtKB-SubCell"/>
</dbReference>
<dbReference type="VEuPathDB" id="FungiDB:CIHG_08515"/>
<evidence type="ECO:0000256" key="7">
    <source>
        <dbReference type="ARBA" id="ARBA00023136"/>
    </source>
</evidence>
<evidence type="ECO:0000256" key="2">
    <source>
        <dbReference type="ARBA" id="ARBA00022692"/>
    </source>
</evidence>
<dbReference type="InterPro" id="IPR031335">
    <property type="entry name" value="Glyco_hydro_63_C"/>
</dbReference>
<comment type="pathway">
    <text evidence="11">Glycan metabolism; N-glycan degradation.</text>
</comment>
<comment type="similarity">
    <text evidence="11">Belongs to the glycosyl hydrolase 63 family.</text>
</comment>
<evidence type="ECO:0000256" key="1">
    <source>
        <dbReference type="ARBA" id="ARBA00004648"/>
    </source>
</evidence>
<dbReference type="PANTHER" id="PTHR10412">
    <property type="entry name" value="MANNOSYL-OLIGOSACCHARIDE GLUCOSIDASE"/>
    <property type="match status" value="1"/>
</dbReference>
<protein>
    <recommendedName>
        <fullName evidence="10 11">Mannosyl-oligosaccharide glucosidase</fullName>
        <ecNumber evidence="10 11">3.2.1.106</ecNumber>
    </recommendedName>
    <alternativeName>
        <fullName evidence="11">Glucosidase I</fullName>
    </alternativeName>
</protein>
<keyword evidence="2" id="KW-0812">Transmembrane</keyword>
<evidence type="ECO:0000256" key="4">
    <source>
        <dbReference type="ARBA" id="ARBA00022824"/>
    </source>
</evidence>
<evidence type="ECO:0000256" key="5">
    <source>
        <dbReference type="ARBA" id="ARBA00022968"/>
    </source>
</evidence>